<sequence>MKLRLLIITLFLNLLACSPKPEPIDYGNDICEFCKMNITDSKYAAEIVTHKNKIYKFDSIECLFQFRKSFIKEEEIHSEWVNDFSQPGKLIDLKNAYFLKSEVYRSPMGLNVLSVESKEKLNEIKAKDGGNEMSYTEVFVLANEK</sequence>
<dbReference type="OrthoDB" id="9792749at2"/>
<proteinExistence type="predicted"/>
<dbReference type="PANTHER" id="PTHR41247:SF1">
    <property type="entry name" value="HTH-TYPE TRANSCRIPTIONAL REPRESSOR YCNK"/>
    <property type="match status" value="1"/>
</dbReference>
<dbReference type="eggNOG" id="COG4314">
    <property type="taxonomic scope" value="Bacteria"/>
</dbReference>
<dbReference type="PANTHER" id="PTHR41247">
    <property type="entry name" value="HTH-TYPE TRANSCRIPTIONAL REPRESSOR YCNK"/>
    <property type="match status" value="1"/>
</dbReference>
<dbReference type="RefSeq" id="WP_014559719.1">
    <property type="nucleotide sequence ID" value="NC_017464.1"/>
</dbReference>
<dbReference type="Proteomes" id="UP000007394">
    <property type="component" value="Chromosome"/>
</dbReference>
<dbReference type="InterPro" id="IPR008719">
    <property type="entry name" value="N2O_reductase_NosL"/>
</dbReference>
<keyword evidence="2" id="KW-1185">Reference proteome</keyword>
<accession>I0AHV6</accession>
<dbReference type="HOGENOM" id="CLU_108823_3_0_10"/>
<organism evidence="1 2">
    <name type="scientific">Ignavibacterium album (strain DSM 19864 / JCM 16511 / NBRC 101810 / Mat9-16)</name>
    <dbReference type="NCBI Taxonomy" id="945713"/>
    <lineage>
        <taxon>Bacteria</taxon>
        <taxon>Pseudomonadati</taxon>
        <taxon>Ignavibacteriota</taxon>
        <taxon>Ignavibacteria</taxon>
        <taxon>Ignavibacteriales</taxon>
        <taxon>Ignavibacteriaceae</taxon>
        <taxon>Ignavibacterium</taxon>
    </lineage>
</organism>
<name>I0AHV6_IGNAJ</name>
<gene>
    <name evidence="1" type="primary">nosL</name>
    <name evidence="1" type="ordered locus">IALB_0851</name>
</gene>
<dbReference type="STRING" id="945713.IALB_0851"/>
<dbReference type="AlphaFoldDB" id="I0AHV6"/>
<dbReference type="SUPFAM" id="SSF160387">
    <property type="entry name" value="NosL/MerB-like"/>
    <property type="match status" value="1"/>
</dbReference>
<protein>
    <submittedName>
        <fullName evidence="1">Nitrous oxide reductase accessory protein NosL</fullName>
    </submittedName>
</protein>
<dbReference type="KEGG" id="ial:IALB_0851"/>
<reference evidence="1 2" key="1">
    <citation type="journal article" date="2012" name="Front. Microbiol.">
        <title>Complete genome of Ignavibacterium album, a metabolically versatile, flagellated, facultative anaerobe from the phylum Chlorobi.</title>
        <authorList>
            <person name="Liu Z."/>
            <person name="Frigaard N.-U."/>
            <person name="Vogl K."/>
            <person name="Iino T."/>
            <person name="Ohkuma M."/>
            <person name="Overmann J."/>
            <person name="Bryant D.A."/>
        </authorList>
    </citation>
    <scope>NUCLEOTIDE SEQUENCE [LARGE SCALE GENOMIC DNA]</scope>
    <source>
        <strain evidence="2">DSM 19864 / JCM 16511 / NBRC 101810 / Mat9-16</strain>
    </source>
</reference>
<evidence type="ECO:0000313" key="2">
    <source>
        <dbReference type="Proteomes" id="UP000007394"/>
    </source>
</evidence>
<dbReference type="Pfam" id="PF05573">
    <property type="entry name" value="NosL"/>
    <property type="match status" value="1"/>
</dbReference>
<evidence type="ECO:0000313" key="1">
    <source>
        <dbReference type="EMBL" id="AFH48563.1"/>
    </source>
</evidence>
<dbReference type="EMBL" id="CP003418">
    <property type="protein sequence ID" value="AFH48563.1"/>
    <property type="molecule type" value="Genomic_DNA"/>
</dbReference>